<dbReference type="AlphaFoldDB" id="A0A6M4IQN8"/>
<evidence type="ECO:0000313" key="1">
    <source>
        <dbReference type="EMBL" id="QJR37033.1"/>
    </source>
</evidence>
<accession>A0A6M4IQN8</accession>
<dbReference type="EMBL" id="CP053085">
    <property type="protein sequence ID" value="QJR37033.1"/>
    <property type="molecule type" value="Genomic_DNA"/>
</dbReference>
<protein>
    <submittedName>
        <fullName evidence="1">Uncharacterized protein</fullName>
    </submittedName>
</protein>
<reference evidence="1 2" key="1">
    <citation type="submission" date="2020-05" db="EMBL/GenBank/DDBJ databases">
        <title>Complete genome sequence of Gemmatimonas greenlandica TET16.</title>
        <authorList>
            <person name="Zeng Y."/>
        </authorList>
    </citation>
    <scope>NUCLEOTIDE SEQUENCE [LARGE SCALE GENOMIC DNA]</scope>
    <source>
        <strain evidence="1 2">TET16</strain>
    </source>
</reference>
<dbReference type="RefSeq" id="WP_171226466.1">
    <property type="nucleotide sequence ID" value="NZ_CP053085.1"/>
</dbReference>
<dbReference type="Proteomes" id="UP000500938">
    <property type="component" value="Chromosome"/>
</dbReference>
<name>A0A6M4IQN8_9BACT</name>
<sequence>MPTSLLTPVPSRAPRDRFIAVAALVVLGLVAPWQPMSAQPRLSAARPQQALAGAWSLPDAESLVSKAIYRIISQDRPAGVPIAEYSAKRFGRAATSEAVRQYNGQTLATIAFAPIADWPETRALDIDPCPAVGGVGCATPTGVWVAITRIERGELPHEINLSYTTHFTAAPALDGQLPQTNRYTFCERWLRVGGTWKYDGFVKMVPQ</sequence>
<evidence type="ECO:0000313" key="2">
    <source>
        <dbReference type="Proteomes" id="UP000500938"/>
    </source>
</evidence>
<dbReference type="KEGG" id="ggr:HKW67_16665"/>
<organism evidence="1 2">
    <name type="scientific">Gemmatimonas groenlandica</name>
    <dbReference type="NCBI Taxonomy" id="2732249"/>
    <lineage>
        <taxon>Bacteria</taxon>
        <taxon>Pseudomonadati</taxon>
        <taxon>Gemmatimonadota</taxon>
        <taxon>Gemmatimonadia</taxon>
        <taxon>Gemmatimonadales</taxon>
        <taxon>Gemmatimonadaceae</taxon>
        <taxon>Gemmatimonas</taxon>
    </lineage>
</organism>
<gene>
    <name evidence="1" type="ORF">HKW67_16665</name>
</gene>
<proteinExistence type="predicted"/>
<keyword evidence="2" id="KW-1185">Reference proteome</keyword>